<comment type="caution">
    <text evidence="5">The sequence shown here is derived from an EMBL/GenBank/DDBJ whole genome shotgun (WGS) entry which is preliminary data.</text>
</comment>
<protein>
    <submittedName>
        <fullName evidence="5">Protein TIC 214</fullName>
    </submittedName>
</protein>
<feature type="domain" description="Peptidase C14 caspase" evidence="4">
    <location>
        <begin position="14"/>
        <end position="255"/>
    </location>
</feature>
<evidence type="ECO:0000256" key="2">
    <source>
        <dbReference type="ARBA" id="ARBA00022703"/>
    </source>
</evidence>
<dbReference type="OrthoDB" id="3223806at2759"/>
<name>A0A8H7CG89_9AGAR</name>
<dbReference type="InterPro" id="IPR029030">
    <property type="entry name" value="Caspase-like_dom_sf"/>
</dbReference>
<dbReference type="InterPro" id="IPR050452">
    <property type="entry name" value="Metacaspase"/>
</dbReference>
<evidence type="ECO:0000313" key="5">
    <source>
        <dbReference type="EMBL" id="KAF7336534.1"/>
    </source>
</evidence>
<dbReference type="Proteomes" id="UP000623467">
    <property type="component" value="Unassembled WGS sequence"/>
</dbReference>
<gene>
    <name evidence="5" type="ORF">MSAN_02285500</name>
</gene>
<dbReference type="Gene3D" id="3.40.50.1460">
    <property type="match status" value="1"/>
</dbReference>
<evidence type="ECO:0000313" key="6">
    <source>
        <dbReference type="Proteomes" id="UP000623467"/>
    </source>
</evidence>
<dbReference type="PANTHER" id="PTHR48104">
    <property type="entry name" value="METACASPASE-4"/>
    <property type="match status" value="1"/>
</dbReference>
<keyword evidence="3" id="KW-0788">Thiol protease</keyword>
<dbReference type="PANTHER" id="PTHR48104:SF30">
    <property type="entry name" value="METACASPASE-1"/>
    <property type="match status" value="1"/>
</dbReference>
<evidence type="ECO:0000256" key="3">
    <source>
        <dbReference type="ARBA" id="ARBA00022807"/>
    </source>
</evidence>
<dbReference type="GO" id="GO:0005737">
    <property type="term" value="C:cytoplasm"/>
    <property type="evidence" value="ECO:0007669"/>
    <property type="project" value="TreeGrafter"/>
</dbReference>
<dbReference type="GO" id="GO:0006915">
    <property type="term" value="P:apoptotic process"/>
    <property type="evidence" value="ECO:0007669"/>
    <property type="project" value="UniProtKB-KW"/>
</dbReference>
<comment type="similarity">
    <text evidence="1">Belongs to the peptidase C14B family.</text>
</comment>
<evidence type="ECO:0000259" key="4">
    <source>
        <dbReference type="Pfam" id="PF00656"/>
    </source>
</evidence>
<reference evidence="5" key="1">
    <citation type="submission" date="2020-05" db="EMBL/GenBank/DDBJ databases">
        <title>Mycena genomes resolve the evolution of fungal bioluminescence.</title>
        <authorList>
            <person name="Tsai I.J."/>
        </authorList>
    </citation>
    <scope>NUCLEOTIDE SEQUENCE</scope>
    <source>
        <strain evidence="5">160909Yilan</strain>
    </source>
</reference>
<evidence type="ECO:0000256" key="1">
    <source>
        <dbReference type="ARBA" id="ARBA00009005"/>
    </source>
</evidence>
<dbReference type="AlphaFoldDB" id="A0A8H7CG89"/>
<sequence>MDSKTASKVTGAVFALIIGINDYQEKSALPPLRGAVDDALAFKQYLLDPREECGLGTPPNNIAFLNNKEATQNSNIPDGGEATMILFYAGHGTRVKSPDAFDGHIEGLCPVDERTTDAKGYVHAIPDYVLGWLLEELSRKKGPNIAVILDSCHSGGMNRTGTEGTVRNARTTAPPIPLELDNHLWAGRTNTAQDYSIWAPTARSHILLAACRAGELAFETEDNGKIRGRFTKALIAELHKARLENTTYVELLDRLPQLSAMQTPTCTGAGKSRLLFSGNYPMAGRRSLPLVGHAQDGQETWRVQIGTVEGVLNGTEFSVIAEDDSRTLCTLLAESVEIRQTILVRKDRNDKQEVPEGARVVVTDWKDDTSVLRVYTPLDFPYREELFPTKKIVSQPFGRKYVEAPSRDEAELVLDAVDGKIVIKREGNLGGDLNVPQGRGPFPALVDGIAHFSYFLERHHPSAPLPGVSLEMHRLQGQFPERVPDTSCGPKKDGNLVDDGKVQVKFENNAMYGFTIRNIEAEDLYAYLFYFDLDDYTIQLWTPPSPADPSLRAHGGIITLGMRTESAFEFNIPSGFSSSSGFLKLFVATKAMNIEWIEQRVSPFDSNFKDTGRKMVREVVMERWDAVKVMLTMVE</sequence>
<dbReference type="GO" id="GO:0004197">
    <property type="term" value="F:cysteine-type endopeptidase activity"/>
    <property type="evidence" value="ECO:0007669"/>
    <property type="project" value="InterPro"/>
</dbReference>
<keyword evidence="2" id="KW-0053">Apoptosis</keyword>
<keyword evidence="3" id="KW-0378">Hydrolase</keyword>
<dbReference type="Pfam" id="PF00656">
    <property type="entry name" value="Peptidase_C14"/>
    <property type="match status" value="1"/>
</dbReference>
<keyword evidence="3" id="KW-0645">Protease</keyword>
<dbReference type="EMBL" id="JACAZH010000036">
    <property type="protein sequence ID" value="KAF7336534.1"/>
    <property type="molecule type" value="Genomic_DNA"/>
</dbReference>
<proteinExistence type="inferred from homology"/>
<dbReference type="InterPro" id="IPR011600">
    <property type="entry name" value="Pept_C14_caspase"/>
</dbReference>
<accession>A0A8H7CG89</accession>
<dbReference type="SUPFAM" id="SSF52129">
    <property type="entry name" value="Caspase-like"/>
    <property type="match status" value="1"/>
</dbReference>
<dbReference type="GO" id="GO:0006508">
    <property type="term" value="P:proteolysis"/>
    <property type="evidence" value="ECO:0007669"/>
    <property type="project" value="InterPro"/>
</dbReference>
<keyword evidence="6" id="KW-1185">Reference proteome</keyword>
<organism evidence="5 6">
    <name type="scientific">Mycena sanguinolenta</name>
    <dbReference type="NCBI Taxonomy" id="230812"/>
    <lineage>
        <taxon>Eukaryota</taxon>
        <taxon>Fungi</taxon>
        <taxon>Dikarya</taxon>
        <taxon>Basidiomycota</taxon>
        <taxon>Agaricomycotina</taxon>
        <taxon>Agaricomycetes</taxon>
        <taxon>Agaricomycetidae</taxon>
        <taxon>Agaricales</taxon>
        <taxon>Marasmiineae</taxon>
        <taxon>Mycenaceae</taxon>
        <taxon>Mycena</taxon>
    </lineage>
</organism>